<dbReference type="Gene3D" id="2.40.160.20">
    <property type="match status" value="1"/>
</dbReference>
<keyword evidence="8" id="KW-1185">Reference proteome</keyword>
<dbReference type="InterPro" id="IPR027385">
    <property type="entry name" value="Beta-barrel_OMP"/>
</dbReference>
<evidence type="ECO:0000256" key="3">
    <source>
        <dbReference type="ARBA" id="ARBA00023136"/>
    </source>
</evidence>
<keyword evidence="2" id="KW-0732">Signal</keyword>
<dbReference type="PANTHER" id="PTHR34001">
    <property type="entry name" value="BLL7405 PROTEIN"/>
    <property type="match status" value="1"/>
</dbReference>
<accession>A0ABW5ECI4</accession>
<evidence type="ECO:0000256" key="2">
    <source>
        <dbReference type="ARBA" id="ARBA00022729"/>
    </source>
</evidence>
<dbReference type="InterPro" id="IPR011250">
    <property type="entry name" value="OMP/PagP_B-barrel"/>
</dbReference>
<feature type="compositionally biased region" description="Low complexity" evidence="4">
    <location>
        <begin position="208"/>
        <end position="220"/>
    </location>
</feature>
<reference evidence="8" key="1">
    <citation type="journal article" date="2019" name="Int. J. Syst. Evol. Microbiol.">
        <title>The Global Catalogue of Microorganisms (GCM) 10K type strain sequencing project: providing services to taxonomists for standard genome sequencing and annotation.</title>
        <authorList>
            <consortium name="The Broad Institute Genomics Platform"/>
            <consortium name="The Broad Institute Genome Sequencing Center for Infectious Disease"/>
            <person name="Wu L."/>
            <person name="Ma J."/>
        </authorList>
    </citation>
    <scope>NUCLEOTIDE SEQUENCE [LARGE SCALE GENOMIC DNA]</scope>
    <source>
        <strain evidence="8">KCTC 12848</strain>
    </source>
</reference>
<dbReference type="Proteomes" id="UP001597425">
    <property type="component" value="Unassembled WGS sequence"/>
</dbReference>
<dbReference type="InterPro" id="IPR051692">
    <property type="entry name" value="OMP-like"/>
</dbReference>
<organism evidence="7 8">
    <name type="scientific">Microbulbifer halophilus</name>
    <dbReference type="NCBI Taxonomy" id="453963"/>
    <lineage>
        <taxon>Bacteria</taxon>
        <taxon>Pseudomonadati</taxon>
        <taxon>Pseudomonadota</taxon>
        <taxon>Gammaproteobacteria</taxon>
        <taxon>Cellvibrionales</taxon>
        <taxon>Microbulbiferaceae</taxon>
        <taxon>Microbulbifer</taxon>
    </lineage>
</organism>
<evidence type="ECO:0000256" key="1">
    <source>
        <dbReference type="ARBA" id="ARBA00004370"/>
    </source>
</evidence>
<evidence type="ECO:0000313" key="8">
    <source>
        <dbReference type="Proteomes" id="UP001597425"/>
    </source>
</evidence>
<keyword evidence="3" id="KW-0472">Membrane</keyword>
<evidence type="ECO:0000313" key="7">
    <source>
        <dbReference type="EMBL" id="MFD2310130.1"/>
    </source>
</evidence>
<evidence type="ECO:0000256" key="4">
    <source>
        <dbReference type="SAM" id="MobiDB-lite"/>
    </source>
</evidence>
<dbReference type="Pfam" id="PF13505">
    <property type="entry name" value="OMP_b-brl"/>
    <property type="match status" value="1"/>
</dbReference>
<dbReference type="RefSeq" id="WP_265721405.1">
    <property type="nucleotide sequence ID" value="NZ_JAPIVK010000011.1"/>
</dbReference>
<evidence type="ECO:0000259" key="5">
    <source>
        <dbReference type="Pfam" id="PF13505"/>
    </source>
</evidence>
<proteinExistence type="predicted"/>
<sequence>MVSAAVVAGPSGSPPERPAPLWNWSGFYAGVHGGGGRTDINIGKMPGRAIFGDRVEMPLFLFGGQLGYNFHFRERWLLGLEADAAWAWSEGMGTCGAFDGDFVSFNCRADTDSVATIAGRAGYSLGSGGRTLVYAKAGAARISGDLEIYSTNQRDPKGSTHSGLSRWGWTVGAGIEQALTPNWSLKFEYNYLDFDDKSFTTPPSAFVDQGPDPDQPDQSQVQLRDAPPLKAEARQKQHLFKVGLNYHFGDASRRARPSGPERESGWEVAGGVRYLRSSIKTQYDYQGQGRGDLVSRLTFDHMHLNAGELFARVDSPWNLFVKGYVGLGHMDSGRQNDEDWAANDNDFGYSNTISRAQGNSRYATADIGYNFLRSPEYRAGLFAGYSYYDLEVDATGCEQIGSSEGGCTPDDDFAVPGRLIIHRPDRWKGIRLGADGQVALNDCLTLGGEFAYLTRVHFDGRDHHLLRQTTTYFYERANKGEGVQLEARLSYRFSEAFSASLGARYQALWSRGGHQRAVAFTPAKELKPGDGADLPGEFVIDDPTGERHRMESLGVFLEASYAFGH</sequence>
<evidence type="ECO:0000259" key="6">
    <source>
        <dbReference type="Pfam" id="PF17251"/>
    </source>
</evidence>
<dbReference type="Gene3D" id="2.40.128.90">
    <property type="entry name" value="OMPT-like"/>
    <property type="match status" value="1"/>
</dbReference>
<dbReference type="SUPFAM" id="SSF69917">
    <property type="entry name" value="OMPT-like"/>
    <property type="match status" value="1"/>
</dbReference>
<comment type="caution">
    <text evidence="7">The sequence shown here is derived from an EMBL/GenBank/DDBJ whole genome shotgun (WGS) entry which is preliminary data.</text>
</comment>
<feature type="domain" description="Outer membrane protein beta-barrel" evidence="5">
    <location>
        <begin position="22"/>
        <end position="205"/>
    </location>
</feature>
<dbReference type="InterPro" id="IPR053724">
    <property type="entry name" value="OMP_A26_sf"/>
</dbReference>
<dbReference type="InterPro" id="IPR035163">
    <property type="entry name" value="Pom"/>
</dbReference>
<dbReference type="InterPro" id="IPR020080">
    <property type="entry name" value="OM_adhesin/peptidase_omptin"/>
</dbReference>
<dbReference type="PANTHER" id="PTHR34001:SF3">
    <property type="entry name" value="BLL7405 PROTEIN"/>
    <property type="match status" value="1"/>
</dbReference>
<feature type="domain" description="Protochlamydia outer membrane protein" evidence="6">
    <location>
        <begin position="278"/>
        <end position="517"/>
    </location>
</feature>
<protein>
    <submittedName>
        <fullName evidence="7">Outer membrane beta-barrel protein</fullName>
    </submittedName>
</protein>
<feature type="region of interest" description="Disordered" evidence="4">
    <location>
        <begin position="202"/>
        <end position="223"/>
    </location>
</feature>
<dbReference type="SUPFAM" id="SSF56925">
    <property type="entry name" value="OMPA-like"/>
    <property type="match status" value="1"/>
</dbReference>
<comment type="subcellular location">
    <subcellularLocation>
        <location evidence="1">Membrane</location>
    </subcellularLocation>
</comment>
<name>A0ABW5ECI4_9GAMM</name>
<dbReference type="Pfam" id="PF17251">
    <property type="entry name" value="Pom"/>
    <property type="match status" value="1"/>
</dbReference>
<gene>
    <name evidence="7" type="ORF">ACFSKX_06835</name>
</gene>
<dbReference type="EMBL" id="JBHUJD010000007">
    <property type="protein sequence ID" value="MFD2310130.1"/>
    <property type="molecule type" value="Genomic_DNA"/>
</dbReference>